<dbReference type="InterPro" id="IPR006084">
    <property type="entry name" value="XPG/Rad2"/>
</dbReference>
<keyword evidence="3" id="KW-0378">Hydrolase</keyword>
<dbReference type="SUPFAM" id="SSF47807">
    <property type="entry name" value="5' to 3' exonuclease, C-terminal subdomain"/>
    <property type="match status" value="1"/>
</dbReference>
<dbReference type="Gene3D" id="3.40.50.1010">
    <property type="entry name" value="5'-nuclease"/>
    <property type="match status" value="1"/>
</dbReference>
<sequence>MSFYEFLIVVGRRGNDMLTNEAGNVRSHLQGVLSRTLRILEAGIKLFFLFDRKPPNLKKKNVLIVMPGVTIRPKVWRKPWRQGIRRISRSTVKERKDEYVPVHRFVHLCGCDYCDNIKGIDPQSALKLIRQDGTLEKVVENLNKSKVSDSWKLEFQRSWAIVQAAHCKGIGDP</sequence>
<evidence type="ECO:0000256" key="4">
    <source>
        <dbReference type="ARBA" id="ARBA00022842"/>
    </source>
</evidence>
<dbReference type="InterPro" id="IPR029060">
    <property type="entry name" value="PIN-like_dom_sf"/>
</dbReference>
<dbReference type="InterPro" id="IPR036279">
    <property type="entry name" value="5-3_exonuclease_C_sf"/>
</dbReference>
<dbReference type="PANTHER" id="PTHR11081">
    <property type="entry name" value="FLAP ENDONUCLEASE FAMILY MEMBER"/>
    <property type="match status" value="1"/>
</dbReference>
<evidence type="ECO:0000256" key="3">
    <source>
        <dbReference type="ARBA" id="ARBA00022801"/>
    </source>
</evidence>
<proteinExistence type="predicted"/>
<evidence type="ECO:0000259" key="5">
    <source>
        <dbReference type="Pfam" id="PF00752"/>
    </source>
</evidence>
<evidence type="ECO:0000313" key="7">
    <source>
        <dbReference type="Proteomes" id="UP001633002"/>
    </source>
</evidence>
<keyword evidence="7" id="KW-1185">Reference proteome</keyword>
<evidence type="ECO:0000313" key="6">
    <source>
        <dbReference type="EMBL" id="KAL3693032.1"/>
    </source>
</evidence>
<evidence type="ECO:0000256" key="2">
    <source>
        <dbReference type="ARBA" id="ARBA00022723"/>
    </source>
</evidence>
<gene>
    <name evidence="6" type="ORF">R1sor_006683</name>
</gene>
<keyword evidence="1" id="KW-0540">Nuclease</keyword>
<protein>
    <recommendedName>
        <fullName evidence="5">XPG N-terminal domain-containing protein</fullName>
    </recommendedName>
</protein>
<dbReference type="Gene3D" id="1.10.150.20">
    <property type="entry name" value="5' to 3' exonuclease, C-terminal subdomain"/>
    <property type="match status" value="1"/>
</dbReference>
<dbReference type="PANTHER" id="PTHR11081:SF9">
    <property type="entry name" value="FLAP ENDONUCLEASE 1"/>
    <property type="match status" value="1"/>
</dbReference>
<dbReference type="InterPro" id="IPR006085">
    <property type="entry name" value="XPG_DNA_repair_N"/>
</dbReference>
<dbReference type="EMBL" id="JBJQOH010000003">
    <property type="protein sequence ID" value="KAL3693032.1"/>
    <property type="molecule type" value="Genomic_DNA"/>
</dbReference>
<keyword evidence="2" id="KW-0479">Metal-binding</keyword>
<dbReference type="SUPFAM" id="SSF88723">
    <property type="entry name" value="PIN domain-like"/>
    <property type="match status" value="1"/>
</dbReference>
<dbReference type="GO" id="GO:0016787">
    <property type="term" value="F:hydrolase activity"/>
    <property type="evidence" value="ECO:0007669"/>
    <property type="project" value="UniProtKB-KW"/>
</dbReference>
<dbReference type="Proteomes" id="UP001633002">
    <property type="component" value="Unassembled WGS sequence"/>
</dbReference>
<name>A0ABD3HNA0_9MARC</name>
<dbReference type="AlphaFoldDB" id="A0ABD3HNA0"/>
<reference evidence="6 7" key="1">
    <citation type="submission" date="2024-09" db="EMBL/GenBank/DDBJ databases">
        <title>Chromosome-scale assembly of Riccia sorocarpa.</title>
        <authorList>
            <person name="Paukszto L."/>
        </authorList>
    </citation>
    <scope>NUCLEOTIDE SEQUENCE [LARGE SCALE GENOMIC DNA]</scope>
    <source>
        <strain evidence="6">LP-2024</strain>
        <tissue evidence="6">Aerial parts of the thallus</tissue>
    </source>
</reference>
<dbReference type="GO" id="GO:0004518">
    <property type="term" value="F:nuclease activity"/>
    <property type="evidence" value="ECO:0007669"/>
    <property type="project" value="UniProtKB-KW"/>
</dbReference>
<organism evidence="6 7">
    <name type="scientific">Riccia sorocarpa</name>
    <dbReference type="NCBI Taxonomy" id="122646"/>
    <lineage>
        <taxon>Eukaryota</taxon>
        <taxon>Viridiplantae</taxon>
        <taxon>Streptophyta</taxon>
        <taxon>Embryophyta</taxon>
        <taxon>Marchantiophyta</taxon>
        <taxon>Marchantiopsida</taxon>
        <taxon>Marchantiidae</taxon>
        <taxon>Marchantiales</taxon>
        <taxon>Ricciaceae</taxon>
        <taxon>Riccia</taxon>
    </lineage>
</organism>
<accession>A0ABD3HNA0</accession>
<evidence type="ECO:0000256" key="1">
    <source>
        <dbReference type="ARBA" id="ARBA00022722"/>
    </source>
</evidence>
<dbReference type="Pfam" id="PF00752">
    <property type="entry name" value="XPG_N"/>
    <property type="match status" value="1"/>
</dbReference>
<dbReference type="GO" id="GO:0046872">
    <property type="term" value="F:metal ion binding"/>
    <property type="evidence" value="ECO:0007669"/>
    <property type="project" value="UniProtKB-KW"/>
</dbReference>
<comment type="caution">
    <text evidence="6">The sequence shown here is derived from an EMBL/GenBank/DDBJ whole genome shotgun (WGS) entry which is preliminary data.</text>
</comment>
<feature type="domain" description="XPG N-terminal" evidence="5">
    <location>
        <begin position="1"/>
        <end position="61"/>
    </location>
</feature>
<keyword evidence="4" id="KW-0460">Magnesium</keyword>